<proteinExistence type="predicted"/>
<comment type="caution">
    <text evidence="2">The sequence shown here is derived from an EMBL/GenBank/DDBJ whole genome shotgun (WGS) entry which is preliminary data.</text>
</comment>
<evidence type="ECO:0000259" key="1">
    <source>
        <dbReference type="Pfam" id="PF22016"/>
    </source>
</evidence>
<dbReference type="EMBL" id="NGKA01000009">
    <property type="protein sequence ID" value="RSU11950.1"/>
    <property type="molecule type" value="Genomic_DNA"/>
</dbReference>
<dbReference type="InterPro" id="IPR053864">
    <property type="entry name" value="DUF6933"/>
</dbReference>
<reference evidence="2 3" key="1">
    <citation type="submission" date="2017-05" db="EMBL/GenBank/DDBJ databases">
        <title>Vagococcus spp. assemblies.</title>
        <authorList>
            <person name="Gulvik C.A."/>
        </authorList>
    </citation>
    <scope>NUCLEOTIDE SEQUENCE [LARGE SCALE GENOMIC DNA]</scope>
    <source>
        <strain evidence="2 3">CCUG 51432</strain>
    </source>
</reference>
<dbReference type="Pfam" id="PF22016">
    <property type="entry name" value="DUF6933"/>
    <property type="match status" value="1"/>
</dbReference>
<gene>
    <name evidence="2" type="ORF">CBF29_07470</name>
</gene>
<dbReference type="OrthoDB" id="9801392at2"/>
<evidence type="ECO:0000313" key="3">
    <source>
        <dbReference type="Proteomes" id="UP000287605"/>
    </source>
</evidence>
<accession>A0A430AV64</accession>
<protein>
    <recommendedName>
        <fullName evidence="1">DUF6933 domain-containing protein</fullName>
    </recommendedName>
</protein>
<dbReference type="Proteomes" id="UP000287605">
    <property type="component" value="Unassembled WGS sequence"/>
</dbReference>
<keyword evidence="3" id="KW-1185">Reference proteome</keyword>
<dbReference type="AlphaFoldDB" id="A0A430AV64"/>
<evidence type="ECO:0000313" key="2">
    <source>
        <dbReference type="EMBL" id="RSU11950.1"/>
    </source>
</evidence>
<name>A0A430AV64_9ENTE</name>
<feature type="domain" description="DUF6933" evidence="1">
    <location>
        <begin position="9"/>
        <end position="161"/>
    </location>
</feature>
<sequence>MIINPTKKTQPLFSALSKVENASLAKLFSQRNPFFSWEANYYNENRKKILVLVNGLTLAPVVLADINAKNKKELAVYIREGIHEVFKQAGVSSQKIKRYFELAGEIQVNKGFDRSLISVTNMFIRMAQGTRIKDPAIVQKELINWLLEVPISTIDYASPQKAILQAFEGELVIHPVSEADIDQQKDKIQHTATQTWKDFSHWKKYESYDWFEGYEKIAEEIIENNQLVLEGFQRYLKDGLGLSDKVVRRHLGNVQFFIDEYLLYYGLHTPITDFYDVGGFLADFFPRKALWASASEIKSSGTALKKFYTFLSVVGVIDQAQLKEVKEIISEGIEVGLDTLEMMDNFEDFF</sequence>
<dbReference type="RefSeq" id="WP_126809127.1">
    <property type="nucleotide sequence ID" value="NZ_NGKA01000009.1"/>
</dbReference>
<organism evidence="2 3">
    <name type="scientific">Vagococcus elongatus</name>
    <dbReference type="NCBI Taxonomy" id="180344"/>
    <lineage>
        <taxon>Bacteria</taxon>
        <taxon>Bacillati</taxon>
        <taxon>Bacillota</taxon>
        <taxon>Bacilli</taxon>
        <taxon>Lactobacillales</taxon>
        <taxon>Enterococcaceae</taxon>
        <taxon>Vagococcus</taxon>
    </lineage>
</organism>